<gene>
    <name evidence="1" type="ORF">PMAYCL1PPCAC_10624</name>
</gene>
<feature type="non-terminal residue" evidence="1">
    <location>
        <position position="1"/>
    </location>
</feature>
<dbReference type="AlphaFoldDB" id="A0AAN5CEW2"/>
<sequence length="63" mass="7119">DHCEIEGNCDGFGSSTNGEHIDIVFVIDTLSTRIEQFITYNESGAYSNSFETYRIMTNDLFSI</sequence>
<accession>A0AAN5CEW2</accession>
<keyword evidence="2" id="KW-1185">Reference proteome</keyword>
<evidence type="ECO:0000313" key="2">
    <source>
        <dbReference type="Proteomes" id="UP001328107"/>
    </source>
</evidence>
<evidence type="ECO:0000313" key="1">
    <source>
        <dbReference type="EMBL" id="GMR40429.1"/>
    </source>
</evidence>
<name>A0AAN5CEW2_9BILA</name>
<dbReference type="Proteomes" id="UP001328107">
    <property type="component" value="Unassembled WGS sequence"/>
</dbReference>
<reference evidence="2" key="1">
    <citation type="submission" date="2022-10" db="EMBL/GenBank/DDBJ databases">
        <title>Genome assembly of Pristionchus species.</title>
        <authorList>
            <person name="Yoshida K."/>
            <person name="Sommer R.J."/>
        </authorList>
    </citation>
    <scope>NUCLEOTIDE SEQUENCE [LARGE SCALE GENOMIC DNA]</scope>
    <source>
        <strain evidence="2">RS5460</strain>
    </source>
</reference>
<organism evidence="1 2">
    <name type="scientific">Pristionchus mayeri</name>
    <dbReference type="NCBI Taxonomy" id="1317129"/>
    <lineage>
        <taxon>Eukaryota</taxon>
        <taxon>Metazoa</taxon>
        <taxon>Ecdysozoa</taxon>
        <taxon>Nematoda</taxon>
        <taxon>Chromadorea</taxon>
        <taxon>Rhabditida</taxon>
        <taxon>Rhabditina</taxon>
        <taxon>Diplogasteromorpha</taxon>
        <taxon>Diplogasteroidea</taxon>
        <taxon>Neodiplogasteridae</taxon>
        <taxon>Pristionchus</taxon>
    </lineage>
</organism>
<comment type="caution">
    <text evidence="1">The sequence shown here is derived from an EMBL/GenBank/DDBJ whole genome shotgun (WGS) entry which is preliminary data.</text>
</comment>
<proteinExistence type="predicted"/>
<protein>
    <submittedName>
        <fullName evidence="1">Uncharacterized protein</fullName>
    </submittedName>
</protein>
<dbReference type="EMBL" id="BTRK01000003">
    <property type="protein sequence ID" value="GMR40429.1"/>
    <property type="molecule type" value="Genomic_DNA"/>
</dbReference>